<keyword evidence="2 4" id="KW-0689">Ribosomal protein</keyword>
<dbReference type="GO" id="GO:0022625">
    <property type="term" value="C:cytosolic large ribosomal subunit"/>
    <property type="evidence" value="ECO:0007669"/>
    <property type="project" value="UniProtKB-UniRule"/>
</dbReference>
<dbReference type="PANTHER" id="PTHR11524:SF16">
    <property type="entry name" value="LARGE RIBOSOMAL SUBUNIT PROTEIN UL30"/>
    <property type="match status" value="1"/>
</dbReference>
<dbReference type="NCBIfam" id="NF004711">
    <property type="entry name" value="PRK06049.1"/>
    <property type="match status" value="1"/>
</dbReference>
<dbReference type="InterPro" id="IPR035808">
    <property type="entry name" value="Ribosomal_uL30_euk_arc"/>
</dbReference>
<dbReference type="CDD" id="cd01657">
    <property type="entry name" value="Ribosomal_L7_archeal_euk"/>
    <property type="match status" value="1"/>
</dbReference>
<gene>
    <name evidence="4" type="primary">rpl30</name>
    <name evidence="6" type="ORF">Desfe_1265</name>
</gene>
<sequence length="162" mass="18451">MVKLYAILRIRGQADTPPDVEYTLKLLRLHKKYHLVIYPAEQPGLEGMLEKVKDWVTWGEINKPTLVKLFKARGRAPGGIRITDEYIAKAFAEQGIKDIEGFAEALLEGKLVLHKLENIVKPVFRLHPPRGGFNGSSKKPFNMKGELGYRGEEINELIERML</sequence>
<dbReference type="Pfam" id="PF00327">
    <property type="entry name" value="Ribosomal_L30"/>
    <property type="match status" value="1"/>
</dbReference>
<dbReference type="Proteomes" id="UP000006175">
    <property type="component" value="Chromosome"/>
</dbReference>
<dbReference type="GeneID" id="13061662"/>
<keyword evidence="7" id="KW-1185">Reference proteome</keyword>
<dbReference type="InterPro" id="IPR039699">
    <property type="entry name" value="Ribosomal_uL30"/>
</dbReference>
<dbReference type="InterPro" id="IPR036919">
    <property type="entry name" value="Ribo_uL30_ferredoxin-like_sf"/>
</dbReference>
<organism evidence="6 7">
    <name type="scientific">Desulfurococcus amylolyticus DSM 16532</name>
    <dbReference type="NCBI Taxonomy" id="768672"/>
    <lineage>
        <taxon>Archaea</taxon>
        <taxon>Thermoproteota</taxon>
        <taxon>Thermoprotei</taxon>
        <taxon>Desulfurococcales</taxon>
        <taxon>Desulfurococcaceae</taxon>
        <taxon>Desulfurococcus</taxon>
    </lineage>
</organism>
<dbReference type="PANTHER" id="PTHR11524">
    <property type="entry name" value="60S RIBOSOMAL PROTEIN L7"/>
    <property type="match status" value="1"/>
</dbReference>
<dbReference type="RefSeq" id="WP_014768026.1">
    <property type="nucleotide sequence ID" value="NC_018001.1"/>
</dbReference>
<protein>
    <recommendedName>
        <fullName evidence="4">Large ribosomal subunit protein uL30</fullName>
    </recommendedName>
</protein>
<dbReference type="AlphaFoldDB" id="I3XT59"/>
<keyword evidence="3 4" id="KW-0687">Ribonucleoprotein</keyword>
<dbReference type="OrthoDB" id="6379at2157"/>
<dbReference type="EMBL" id="CP003321">
    <property type="protein sequence ID" value="AFL67133.1"/>
    <property type="molecule type" value="Genomic_DNA"/>
</dbReference>
<dbReference type="GO" id="GO:0006412">
    <property type="term" value="P:translation"/>
    <property type="evidence" value="ECO:0007669"/>
    <property type="project" value="UniProtKB-UniRule"/>
</dbReference>
<evidence type="ECO:0000256" key="1">
    <source>
        <dbReference type="ARBA" id="ARBA00007594"/>
    </source>
</evidence>
<dbReference type="GO" id="GO:0003723">
    <property type="term" value="F:RNA binding"/>
    <property type="evidence" value="ECO:0007669"/>
    <property type="project" value="TreeGrafter"/>
</dbReference>
<dbReference type="HAMAP" id="MF_01371_A">
    <property type="entry name" value="Ribosomal_uL30_A"/>
    <property type="match status" value="1"/>
</dbReference>
<dbReference type="KEGG" id="dfd:Desfe_1265"/>
<dbReference type="GO" id="GO:0000463">
    <property type="term" value="P:maturation of LSU-rRNA from tricistronic rRNA transcript (SSU-rRNA, 5.8S rRNA, LSU-rRNA)"/>
    <property type="evidence" value="ECO:0007669"/>
    <property type="project" value="TreeGrafter"/>
</dbReference>
<feature type="domain" description="Large ribosomal subunit protein uL30-like ferredoxin-like fold" evidence="5">
    <location>
        <begin position="5"/>
        <end position="56"/>
    </location>
</feature>
<accession>I3XT59</accession>
<evidence type="ECO:0000259" key="5">
    <source>
        <dbReference type="Pfam" id="PF00327"/>
    </source>
</evidence>
<dbReference type="Gene3D" id="3.30.1390.20">
    <property type="entry name" value="Ribosomal protein L30, ferredoxin-like fold domain"/>
    <property type="match status" value="1"/>
</dbReference>
<dbReference type="Gene3D" id="1.10.15.30">
    <property type="match status" value="1"/>
</dbReference>
<dbReference type="InterPro" id="IPR005997">
    <property type="entry name" value="Ribosomal_uL30_arc"/>
</dbReference>
<reference evidence="6 7" key="1">
    <citation type="journal article" date="2012" name="J. Bacteriol.">
        <title>Complete Genome Sequence of Desulfurococcus fermentans, a Hyperthermophilic Cellulolytic Crenarchaeon Isolated from a Freshwater Hot Spring in Kamchatka, Russia.</title>
        <authorList>
            <person name="Susanti D."/>
            <person name="Johnson E.F."/>
            <person name="Rodriguez J.R."/>
            <person name="Anderson I."/>
            <person name="Perevalova A.A."/>
            <person name="Kyrpides N."/>
            <person name="Lucas S."/>
            <person name="Han J."/>
            <person name="Lapidus A."/>
            <person name="Cheng J.F."/>
            <person name="Goodwin L."/>
            <person name="Pitluck S."/>
            <person name="Mavrommatis K."/>
            <person name="Peters L."/>
            <person name="Land M.L."/>
            <person name="Hauser L."/>
            <person name="Gopalan V."/>
            <person name="Chan P.P."/>
            <person name="Lowe T.M."/>
            <person name="Atomi H."/>
            <person name="Bonch-Osmolovskaya E.A."/>
            <person name="Woyke T."/>
            <person name="Mukhopadhyay B."/>
        </authorList>
    </citation>
    <scope>NUCLEOTIDE SEQUENCE [LARGE SCALE GENOMIC DNA]</scope>
    <source>
        <strain evidence="6 7">DSM 16532</strain>
    </source>
</reference>
<dbReference type="eggNOG" id="arCOG04086">
    <property type="taxonomic scope" value="Archaea"/>
</dbReference>
<comment type="subunit">
    <text evidence="4">Part of the 50S ribosomal subunit.</text>
</comment>
<proteinExistence type="inferred from homology"/>
<evidence type="ECO:0000256" key="2">
    <source>
        <dbReference type="ARBA" id="ARBA00022980"/>
    </source>
</evidence>
<dbReference type="SUPFAM" id="SSF55129">
    <property type="entry name" value="Ribosomal protein L30p/L7e"/>
    <property type="match status" value="1"/>
</dbReference>
<name>I3XT59_DESAM</name>
<evidence type="ECO:0000313" key="6">
    <source>
        <dbReference type="EMBL" id="AFL67133.1"/>
    </source>
</evidence>
<evidence type="ECO:0000256" key="4">
    <source>
        <dbReference type="HAMAP-Rule" id="MF_01371"/>
    </source>
</evidence>
<comment type="similarity">
    <text evidence="1 4">Belongs to the universal ribosomal protein uL30 family.</text>
</comment>
<evidence type="ECO:0000256" key="3">
    <source>
        <dbReference type="ARBA" id="ARBA00023274"/>
    </source>
</evidence>
<dbReference type="NCBIfam" id="TIGR01309">
    <property type="entry name" value="uL30_arch"/>
    <property type="match status" value="1"/>
</dbReference>
<dbReference type="InterPro" id="IPR016082">
    <property type="entry name" value="Ribosomal_uL30_ferredoxin-like"/>
</dbReference>
<dbReference type="HOGENOM" id="CLU_055156_6_0_2"/>
<dbReference type="GO" id="GO:0003735">
    <property type="term" value="F:structural constituent of ribosome"/>
    <property type="evidence" value="ECO:0007669"/>
    <property type="project" value="UniProtKB-UniRule"/>
</dbReference>
<evidence type="ECO:0000313" key="7">
    <source>
        <dbReference type="Proteomes" id="UP000006175"/>
    </source>
</evidence>